<evidence type="ECO:0000256" key="2">
    <source>
        <dbReference type="ARBA" id="ARBA00011901"/>
    </source>
</evidence>
<feature type="signal peptide" evidence="5">
    <location>
        <begin position="1"/>
        <end position="27"/>
    </location>
</feature>
<dbReference type="AlphaFoldDB" id="A0A932HXG8"/>
<sequence length="287" mass="30237">MPRPRFSPVLPIAALLAAALAWSGARAQMPLVPAPAAPAITPRAPGARPGDRAAGFLLVIDPGHGGRDEGSKGPGVAEKEVTLKAAKLLGERLKRHEGITVLFTREDDTELTPVQRAAIANFNLASFFLSLQADASWRPGARGASILLSAPQRPPRVEGEPFEAVALRWQRGQNVHLAGSLRFAQELQTRFAAIPGAGKPPILTLPLQGLEGARMPAAYVSLGVISTPEEAARLRELDAENPYIVALEAEILRLAGLQPAAPRGQDAPPGPGQPSGRPDGPARQDKD</sequence>
<dbReference type="Gene3D" id="3.40.630.40">
    <property type="entry name" value="Zn-dependent exopeptidases"/>
    <property type="match status" value="1"/>
</dbReference>
<evidence type="ECO:0000259" key="6">
    <source>
        <dbReference type="SMART" id="SM00646"/>
    </source>
</evidence>
<dbReference type="InterPro" id="IPR002508">
    <property type="entry name" value="MurNAc-LAA_cat"/>
</dbReference>
<accession>A0A932HXG8</accession>
<keyword evidence="5" id="KW-0732">Signal</keyword>
<keyword evidence="3" id="KW-0378">Hydrolase</keyword>
<feature type="chain" id="PRO_5037917716" description="N-acetylmuramoyl-L-alanine amidase" evidence="5">
    <location>
        <begin position="28"/>
        <end position="287"/>
    </location>
</feature>
<evidence type="ECO:0000256" key="4">
    <source>
        <dbReference type="SAM" id="MobiDB-lite"/>
    </source>
</evidence>
<dbReference type="EMBL" id="JACPUR010000001">
    <property type="protein sequence ID" value="MBI3126155.1"/>
    <property type="molecule type" value="Genomic_DNA"/>
</dbReference>
<dbReference type="GO" id="GO:0030288">
    <property type="term" value="C:outer membrane-bounded periplasmic space"/>
    <property type="evidence" value="ECO:0007669"/>
    <property type="project" value="TreeGrafter"/>
</dbReference>
<dbReference type="Proteomes" id="UP000782312">
    <property type="component" value="Unassembled WGS sequence"/>
</dbReference>
<evidence type="ECO:0000256" key="5">
    <source>
        <dbReference type="SAM" id="SignalP"/>
    </source>
</evidence>
<dbReference type="SUPFAM" id="SSF53187">
    <property type="entry name" value="Zn-dependent exopeptidases"/>
    <property type="match status" value="1"/>
</dbReference>
<dbReference type="InterPro" id="IPR050695">
    <property type="entry name" value="N-acetylmuramoyl_amidase_3"/>
</dbReference>
<feature type="region of interest" description="Disordered" evidence="4">
    <location>
        <begin position="257"/>
        <end position="287"/>
    </location>
</feature>
<protein>
    <recommendedName>
        <fullName evidence="2">N-acetylmuramoyl-L-alanine amidase</fullName>
        <ecNumber evidence="2">3.5.1.28</ecNumber>
    </recommendedName>
</protein>
<proteinExistence type="predicted"/>
<name>A0A932HXG8_UNCTE</name>
<feature type="domain" description="MurNAc-LAA" evidence="6">
    <location>
        <begin position="117"/>
        <end position="253"/>
    </location>
</feature>
<dbReference type="CDD" id="cd02696">
    <property type="entry name" value="MurNAc-LAA"/>
    <property type="match status" value="1"/>
</dbReference>
<dbReference type="PANTHER" id="PTHR30404:SF0">
    <property type="entry name" value="N-ACETYLMURAMOYL-L-ALANINE AMIDASE AMIC"/>
    <property type="match status" value="1"/>
</dbReference>
<evidence type="ECO:0000313" key="7">
    <source>
        <dbReference type="EMBL" id="MBI3126155.1"/>
    </source>
</evidence>
<dbReference type="PANTHER" id="PTHR30404">
    <property type="entry name" value="N-ACETYLMURAMOYL-L-ALANINE AMIDASE"/>
    <property type="match status" value="1"/>
</dbReference>
<evidence type="ECO:0000256" key="3">
    <source>
        <dbReference type="ARBA" id="ARBA00022801"/>
    </source>
</evidence>
<comment type="caution">
    <text evidence="7">The sequence shown here is derived from an EMBL/GenBank/DDBJ whole genome shotgun (WGS) entry which is preliminary data.</text>
</comment>
<evidence type="ECO:0000313" key="8">
    <source>
        <dbReference type="Proteomes" id="UP000782312"/>
    </source>
</evidence>
<reference evidence="7" key="1">
    <citation type="submission" date="2020-07" db="EMBL/GenBank/DDBJ databases">
        <title>Huge and variable diversity of episymbiotic CPR bacteria and DPANN archaea in groundwater ecosystems.</title>
        <authorList>
            <person name="He C.Y."/>
            <person name="Keren R."/>
            <person name="Whittaker M."/>
            <person name="Farag I.F."/>
            <person name="Doudna J."/>
            <person name="Cate J.H.D."/>
            <person name="Banfield J.F."/>
        </authorList>
    </citation>
    <scope>NUCLEOTIDE SEQUENCE</scope>
    <source>
        <strain evidence="7">NC_groundwater_763_Ag_S-0.2um_68_21</strain>
    </source>
</reference>
<gene>
    <name evidence="7" type="ORF">HYZ11_00950</name>
</gene>
<comment type="catalytic activity">
    <reaction evidence="1">
        <text>Hydrolyzes the link between N-acetylmuramoyl residues and L-amino acid residues in certain cell-wall glycopeptides.</text>
        <dbReference type="EC" id="3.5.1.28"/>
    </reaction>
</comment>
<dbReference type="GO" id="GO:0009253">
    <property type="term" value="P:peptidoglycan catabolic process"/>
    <property type="evidence" value="ECO:0007669"/>
    <property type="project" value="InterPro"/>
</dbReference>
<dbReference type="EC" id="3.5.1.28" evidence="2"/>
<organism evidence="7 8">
    <name type="scientific">Tectimicrobiota bacterium</name>
    <dbReference type="NCBI Taxonomy" id="2528274"/>
    <lineage>
        <taxon>Bacteria</taxon>
        <taxon>Pseudomonadati</taxon>
        <taxon>Nitrospinota/Tectimicrobiota group</taxon>
        <taxon>Candidatus Tectimicrobiota</taxon>
    </lineage>
</organism>
<evidence type="ECO:0000256" key="1">
    <source>
        <dbReference type="ARBA" id="ARBA00001561"/>
    </source>
</evidence>
<dbReference type="SMART" id="SM00646">
    <property type="entry name" value="Ami_3"/>
    <property type="match status" value="1"/>
</dbReference>
<dbReference type="GO" id="GO:0008745">
    <property type="term" value="F:N-acetylmuramoyl-L-alanine amidase activity"/>
    <property type="evidence" value="ECO:0007669"/>
    <property type="project" value="UniProtKB-EC"/>
</dbReference>
<dbReference type="Pfam" id="PF01520">
    <property type="entry name" value="Amidase_3"/>
    <property type="match status" value="1"/>
</dbReference>